<feature type="compositionally biased region" description="Basic and acidic residues" evidence="1">
    <location>
        <begin position="397"/>
        <end position="407"/>
    </location>
</feature>
<evidence type="ECO:0000313" key="4">
    <source>
        <dbReference type="Proteomes" id="UP000252585"/>
    </source>
</evidence>
<feature type="transmembrane region" description="Helical" evidence="2">
    <location>
        <begin position="248"/>
        <end position="278"/>
    </location>
</feature>
<feature type="transmembrane region" description="Helical" evidence="2">
    <location>
        <begin position="53"/>
        <end position="72"/>
    </location>
</feature>
<keyword evidence="2" id="KW-0812">Transmembrane</keyword>
<feature type="transmembrane region" description="Helical" evidence="2">
    <location>
        <begin position="12"/>
        <end position="33"/>
    </location>
</feature>
<proteinExistence type="predicted"/>
<feature type="transmembrane region" description="Helical" evidence="2">
    <location>
        <begin position="103"/>
        <end position="121"/>
    </location>
</feature>
<dbReference type="Proteomes" id="UP000252585">
    <property type="component" value="Unassembled WGS sequence"/>
</dbReference>
<dbReference type="OrthoDB" id="198399at2"/>
<reference evidence="3 4" key="1">
    <citation type="submission" date="2018-07" db="EMBL/GenBank/DDBJ databases">
        <title>Genomic Encyclopedia of Type Strains, Phase IV (KMG-IV): sequencing the most valuable type-strain genomes for metagenomic binning, comparative biology and taxonomic classification.</title>
        <authorList>
            <person name="Goeker M."/>
        </authorList>
    </citation>
    <scope>NUCLEOTIDE SEQUENCE [LARGE SCALE GENOMIC DNA]</scope>
    <source>
        <strain evidence="3 4">DSM 27696</strain>
    </source>
</reference>
<keyword evidence="4" id="KW-1185">Reference proteome</keyword>
<name>A0A368XKP8_9BACI</name>
<dbReference type="Gene3D" id="2.30.42.10">
    <property type="match status" value="1"/>
</dbReference>
<gene>
    <name evidence="3" type="ORF">DFR57_108178</name>
</gene>
<protein>
    <recommendedName>
        <fullName evidence="5">PDZ domain-containing protein</fullName>
    </recommendedName>
</protein>
<evidence type="ECO:0000313" key="3">
    <source>
        <dbReference type="EMBL" id="RCW67077.1"/>
    </source>
</evidence>
<feature type="transmembrane region" description="Helical" evidence="2">
    <location>
        <begin position="133"/>
        <end position="152"/>
    </location>
</feature>
<dbReference type="InterPro" id="IPR036034">
    <property type="entry name" value="PDZ_sf"/>
</dbReference>
<dbReference type="EMBL" id="QPJJ01000008">
    <property type="protein sequence ID" value="RCW67077.1"/>
    <property type="molecule type" value="Genomic_DNA"/>
</dbReference>
<evidence type="ECO:0000256" key="2">
    <source>
        <dbReference type="SAM" id="Phobius"/>
    </source>
</evidence>
<accession>A0A368XKP8</accession>
<keyword evidence="2" id="KW-1133">Transmembrane helix</keyword>
<dbReference type="AlphaFoldDB" id="A0A368XKP8"/>
<evidence type="ECO:0008006" key="5">
    <source>
        <dbReference type="Google" id="ProtNLM"/>
    </source>
</evidence>
<feature type="transmembrane region" description="Helical" evidence="2">
    <location>
        <begin position="78"/>
        <end position="96"/>
    </location>
</feature>
<evidence type="ECO:0000256" key="1">
    <source>
        <dbReference type="SAM" id="MobiDB-lite"/>
    </source>
</evidence>
<dbReference type="RefSeq" id="WP_114353222.1">
    <property type="nucleotide sequence ID" value="NZ_QPJJ01000008.1"/>
</dbReference>
<dbReference type="SUPFAM" id="SSF50156">
    <property type="entry name" value="PDZ domain-like"/>
    <property type="match status" value="1"/>
</dbReference>
<sequence length="407" mass="45971">MEWLQELGSALVSIFIQPLVYWIFFLLLISSYFRIKRNRATLGVKIYPKFYEIFYTGSISVVAFLVLSLLSIGLGITFTYTFSLIIAFFTILFTLFGRFSLLSAAYTWSLTFLILFFLPYVELPFLDDAVVEGLLSINLAAVVGLIGLLLIAESIIMFRMREDETLPEQVKSSRGKWVGQHRLKKLAFIPFIGLIPTGNIEPFASWWPVLDIQGESFGLMVFPFIIGFEHLVKSQLPIIAAKILARRVLLLGLLTIVLGVVGYFLPIVTLIAVIIVILGREFTSIQFKMQDKVHKPIFQPDQSGVRVLAVLRNSAGRDLGIIPGEKIIKVNGLQIQSGEEFYYAVQQNGAYCKLEILDLNGEIRFAQRALYEGENYKLGILFVGDKSRKSKKVHRKNTNEEKSETSS</sequence>
<comment type="caution">
    <text evidence="3">The sequence shown here is derived from an EMBL/GenBank/DDBJ whole genome shotgun (WGS) entry which is preliminary data.</text>
</comment>
<organism evidence="3 4">
    <name type="scientific">Saliterribacillus persicus</name>
    <dbReference type="NCBI Taxonomy" id="930114"/>
    <lineage>
        <taxon>Bacteria</taxon>
        <taxon>Bacillati</taxon>
        <taxon>Bacillota</taxon>
        <taxon>Bacilli</taxon>
        <taxon>Bacillales</taxon>
        <taxon>Bacillaceae</taxon>
        <taxon>Saliterribacillus</taxon>
    </lineage>
</organism>
<feature type="region of interest" description="Disordered" evidence="1">
    <location>
        <begin position="388"/>
        <end position="407"/>
    </location>
</feature>
<keyword evidence="2" id="KW-0472">Membrane</keyword>